<proteinExistence type="predicted"/>
<feature type="region of interest" description="Disordered" evidence="1">
    <location>
        <begin position="46"/>
        <end position="89"/>
    </location>
</feature>
<comment type="caution">
    <text evidence="2">The sequence shown here is derived from an EMBL/GenBank/DDBJ whole genome shotgun (WGS) entry which is preliminary data.</text>
</comment>
<accession>A0AAV8RCW7</accession>
<name>A0AAV8RCW7_ENSVE</name>
<sequence length="89" mass="10137">MRSPRRYGDAPRIRHIGDELADDASYGRCPRRGVAMGTINQHHRRIQPEDDEAYGSDRECRGSDGPSVEKMGMEEMEGGEEADEREWQS</sequence>
<protein>
    <submittedName>
        <fullName evidence="2">Uncharacterized protein</fullName>
    </submittedName>
</protein>
<evidence type="ECO:0000313" key="2">
    <source>
        <dbReference type="EMBL" id="KAJ8498697.1"/>
    </source>
</evidence>
<gene>
    <name evidence="2" type="ORF">OPV22_009249</name>
</gene>
<organism evidence="2 3">
    <name type="scientific">Ensete ventricosum</name>
    <name type="common">Abyssinian banana</name>
    <name type="synonym">Musa ensete</name>
    <dbReference type="NCBI Taxonomy" id="4639"/>
    <lineage>
        <taxon>Eukaryota</taxon>
        <taxon>Viridiplantae</taxon>
        <taxon>Streptophyta</taxon>
        <taxon>Embryophyta</taxon>
        <taxon>Tracheophyta</taxon>
        <taxon>Spermatophyta</taxon>
        <taxon>Magnoliopsida</taxon>
        <taxon>Liliopsida</taxon>
        <taxon>Zingiberales</taxon>
        <taxon>Musaceae</taxon>
        <taxon>Ensete</taxon>
    </lineage>
</organism>
<feature type="compositionally biased region" description="Acidic residues" evidence="1">
    <location>
        <begin position="74"/>
        <end position="89"/>
    </location>
</feature>
<dbReference type="AlphaFoldDB" id="A0AAV8RCW7"/>
<reference evidence="2 3" key="1">
    <citation type="submission" date="2022-12" db="EMBL/GenBank/DDBJ databases">
        <title>Chromosome-scale assembly of the Ensete ventricosum genome.</title>
        <authorList>
            <person name="Dussert Y."/>
            <person name="Stocks J."/>
            <person name="Wendawek A."/>
            <person name="Woldeyes F."/>
            <person name="Nichols R.A."/>
            <person name="Borrell J.S."/>
        </authorList>
    </citation>
    <scope>NUCLEOTIDE SEQUENCE [LARGE SCALE GENOMIC DNA]</scope>
    <source>
        <strain evidence="3">cv. Maze</strain>
        <tissue evidence="2">Seeds</tissue>
    </source>
</reference>
<evidence type="ECO:0000313" key="3">
    <source>
        <dbReference type="Proteomes" id="UP001222027"/>
    </source>
</evidence>
<evidence type="ECO:0000256" key="1">
    <source>
        <dbReference type="SAM" id="MobiDB-lite"/>
    </source>
</evidence>
<dbReference type="EMBL" id="JAQQAF010000003">
    <property type="protein sequence ID" value="KAJ8498697.1"/>
    <property type="molecule type" value="Genomic_DNA"/>
</dbReference>
<keyword evidence="3" id="KW-1185">Reference proteome</keyword>
<dbReference type="Proteomes" id="UP001222027">
    <property type="component" value="Unassembled WGS sequence"/>
</dbReference>